<proteinExistence type="predicted"/>
<protein>
    <submittedName>
        <fullName evidence="1">Uncharacterized protein</fullName>
    </submittedName>
</protein>
<dbReference type="EMBL" id="MN738808">
    <property type="protein sequence ID" value="QHS84462.1"/>
    <property type="molecule type" value="Genomic_DNA"/>
</dbReference>
<name>A0A6C0AXH2_9ZZZZ</name>
<reference evidence="1" key="1">
    <citation type="journal article" date="2020" name="Nature">
        <title>Giant virus diversity and host interactions through global metagenomics.</title>
        <authorList>
            <person name="Schulz F."/>
            <person name="Roux S."/>
            <person name="Paez-Espino D."/>
            <person name="Jungbluth S."/>
            <person name="Walsh D.A."/>
            <person name="Denef V.J."/>
            <person name="McMahon K.D."/>
            <person name="Konstantinidis K.T."/>
            <person name="Eloe-Fadrosh E.A."/>
            <person name="Kyrpides N.C."/>
            <person name="Woyke T."/>
        </authorList>
    </citation>
    <scope>NUCLEOTIDE SEQUENCE</scope>
    <source>
        <strain evidence="1">GVMAG-S-ERX556022-25</strain>
    </source>
</reference>
<sequence length="120" mass="13757">METIDSKTINLTDTIDENCKNLTKDQILQHIQTVINGCCNSLNVSNSLSSWKNTAKGLSTIKQINNDFHIGLNLWVNITMDTIIRCDNETILKSMINDYDWINDLLLIKKYINAYYANQV</sequence>
<organism evidence="1">
    <name type="scientific">viral metagenome</name>
    <dbReference type="NCBI Taxonomy" id="1070528"/>
    <lineage>
        <taxon>unclassified sequences</taxon>
        <taxon>metagenomes</taxon>
        <taxon>organismal metagenomes</taxon>
    </lineage>
</organism>
<accession>A0A6C0AXH2</accession>
<evidence type="ECO:0000313" key="1">
    <source>
        <dbReference type="EMBL" id="QHS84462.1"/>
    </source>
</evidence>
<dbReference type="AlphaFoldDB" id="A0A6C0AXH2"/>